<organism evidence="1 2">
    <name type="scientific">Panicum hallii var. hallii</name>
    <dbReference type="NCBI Taxonomy" id="1504633"/>
    <lineage>
        <taxon>Eukaryota</taxon>
        <taxon>Viridiplantae</taxon>
        <taxon>Streptophyta</taxon>
        <taxon>Embryophyta</taxon>
        <taxon>Tracheophyta</taxon>
        <taxon>Spermatophyta</taxon>
        <taxon>Magnoliopsida</taxon>
        <taxon>Liliopsida</taxon>
        <taxon>Poales</taxon>
        <taxon>Poaceae</taxon>
        <taxon>PACMAD clade</taxon>
        <taxon>Panicoideae</taxon>
        <taxon>Panicodae</taxon>
        <taxon>Paniceae</taxon>
        <taxon>Panicinae</taxon>
        <taxon>Panicum</taxon>
        <taxon>Panicum sect. Panicum</taxon>
    </lineage>
</organism>
<evidence type="ECO:0000313" key="2">
    <source>
        <dbReference type="Proteomes" id="UP000244336"/>
    </source>
</evidence>
<keyword evidence="2" id="KW-1185">Reference proteome</keyword>
<name>A0A2T7CSH9_9POAL</name>
<dbReference type="Gramene" id="PUZ46288">
    <property type="protein sequence ID" value="PUZ46288"/>
    <property type="gene ID" value="GQ55_7G048200"/>
</dbReference>
<dbReference type="Proteomes" id="UP000244336">
    <property type="component" value="Chromosome 7"/>
</dbReference>
<sequence>MSLPPHPHAERTRAPSSGAVTSIAHAVTSIALAVMPQRPAAIGRRRWPFIEGPDAKSITVGSPDADDSGHKMGFQPLAALALAS</sequence>
<reference evidence="1 2" key="1">
    <citation type="submission" date="2018-04" db="EMBL/GenBank/DDBJ databases">
        <title>WGS assembly of Panicum hallii var. hallii HAL2.</title>
        <authorList>
            <person name="Lovell J."/>
            <person name="Jenkins J."/>
            <person name="Lowry D."/>
            <person name="Mamidi S."/>
            <person name="Sreedasyam A."/>
            <person name="Weng X."/>
            <person name="Barry K."/>
            <person name="Bonette J."/>
            <person name="Campitelli B."/>
            <person name="Daum C."/>
            <person name="Gordon S."/>
            <person name="Gould B."/>
            <person name="Lipzen A."/>
            <person name="MacQueen A."/>
            <person name="Palacio-Mejia J."/>
            <person name="Plott C."/>
            <person name="Shakirov E."/>
            <person name="Shu S."/>
            <person name="Yoshinaga Y."/>
            <person name="Zane M."/>
            <person name="Rokhsar D."/>
            <person name="Grimwood J."/>
            <person name="Schmutz J."/>
            <person name="Juenger T."/>
        </authorList>
    </citation>
    <scope>NUCLEOTIDE SEQUENCE [LARGE SCALE GENOMIC DNA]</scope>
    <source>
        <strain evidence="2">cv. HAL2</strain>
    </source>
</reference>
<protein>
    <submittedName>
        <fullName evidence="1">Uncharacterized protein</fullName>
    </submittedName>
</protein>
<evidence type="ECO:0000313" key="1">
    <source>
        <dbReference type="EMBL" id="PUZ46288.1"/>
    </source>
</evidence>
<gene>
    <name evidence="1" type="ORF">GQ55_7G048200</name>
</gene>
<proteinExistence type="predicted"/>
<dbReference type="EMBL" id="CM009755">
    <property type="protein sequence ID" value="PUZ46288.1"/>
    <property type="molecule type" value="Genomic_DNA"/>
</dbReference>
<dbReference type="AlphaFoldDB" id="A0A2T7CSH9"/>
<accession>A0A2T7CSH9</accession>